<name>A0A143QPT6_RHOFA</name>
<dbReference type="InterPro" id="IPR024344">
    <property type="entry name" value="MDMPI_metal-binding"/>
</dbReference>
<dbReference type="Pfam" id="PF11716">
    <property type="entry name" value="MDMPI_N"/>
    <property type="match status" value="1"/>
</dbReference>
<evidence type="ECO:0000313" key="2">
    <source>
        <dbReference type="EMBL" id="AMY25010.1"/>
    </source>
</evidence>
<dbReference type="InterPro" id="IPR017517">
    <property type="entry name" value="Maleyloyr_isom"/>
</dbReference>
<reference evidence="3" key="2">
    <citation type="submission" date="2016-04" db="EMBL/GenBank/DDBJ databases">
        <title>Complete Genome and Plasmid Sequences for Rhodococcus fascians D188 and Draft Sequences for Rhodococcus spp. Isolates PBTS 1 and PBTS 2.</title>
        <authorList>
            <person name="Stamer R."/>
            <person name="Vereecke D."/>
            <person name="Zhang Y."/>
            <person name="Schilkey F."/>
            <person name="Devitt N."/>
            <person name="Randall J."/>
        </authorList>
    </citation>
    <scope>NUCLEOTIDE SEQUENCE [LARGE SCALE GENOMIC DNA]</scope>
    <source>
        <strain evidence="3">PBTS2</strain>
    </source>
</reference>
<dbReference type="AlphaFoldDB" id="A0A143QPT6"/>
<reference evidence="2 3" key="1">
    <citation type="journal article" date="2016" name="Genome Announc.">
        <title>Complete Genome and Plasmid Sequences for Rhodococcus fascians D188 and Draft Sequences for Rhodococcus Isolates PBTS 1 and PBTS 2.</title>
        <authorList>
            <person name="Stamler R.A."/>
            <person name="Vereecke D."/>
            <person name="Zhang Y."/>
            <person name="Schilkey F."/>
            <person name="Devitt N."/>
            <person name="Randall J.J."/>
        </authorList>
    </citation>
    <scope>NUCLEOTIDE SEQUENCE [LARGE SCALE GENOMIC DNA]</scope>
    <source>
        <strain evidence="2 3">PBTS2</strain>
    </source>
</reference>
<dbReference type="NCBIfam" id="TIGR03083">
    <property type="entry name" value="maleylpyruvate isomerase family mycothiol-dependent enzyme"/>
    <property type="match status" value="1"/>
</dbReference>
<dbReference type="SUPFAM" id="SSF109854">
    <property type="entry name" value="DinB/YfiT-like putative metalloenzymes"/>
    <property type="match status" value="1"/>
</dbReference>
<dbReference type="NCBIfam" id="TIGR03085">
    <property type="entry name" value="TIGR03085 family metal-binding protein"/>
    <property type="match status" value="1"/>
</dbReference>
<protein>
    <recommendedName>
        <fullName evidence="1">Mycothiol-dependent maleylpyruvate isomerase metal-binding domain-containing protein</fullName>
    </recommendedName>
</protein>
<dbReference type="InterPro" id="IPR034660">
    <property type="entry name" value="DinB/YfiT-like"/>
</dbReference>
<sequence length="219" mass="24024">MPLLRSSRSLEYVSLAQDERSQLVRTLLDVGPDAPTLCGEWTAADLAAHLVVRERRLDASPGIFLGPLSGYTERVQRSVANRPFASVVEDVRTGPPMWSPFALLDPLINLGEMFVHHEDLRRAEGNWTRRVLPSAVESRLWPQVRLIGRAGHRSAPVPVHVRTPDGRQATFKGGSGPGVTVVGEPSELLLYAFGRDQVEVVYEGPANDVATVKALDLSF</sequence>
<organism evidence="2 3">
    <name type="scientific">Rhodococcoides fascians</name>
    <name type="common">Rhodococcus fascians</name>
    <dbReference type="NCBI Taxonomy" id="1828"/>
    <lineage>
        <taxon>Bacteria</taxon>
        <taxon>Bacillati</taxon>
        <taxon>Actinomycetota</taxon>
        <taxon>Actinomycetes</taxon>
        <taxon>Mycobacteriales</taxon>
        <taxon>Nocardiaceae</taxon>
        <taxon>Rhodococcoides</taxon>
    </lineage>
</organism>
<keyword evidence="3" id="KW-1185">Reference proteome</keyword>
<proteinExistence type="predicted"/>
<dbReference type="KEGG" id="rhs:A3Q41_03724"/>
<dbReference type="PATRIC" id="fig|1653479.3.peg.3777"/>
<dbReference type="EMBL" id="CP015220">
    <property type="protein sequence ID" value="AMY25010.1"/>
    <property type="molecule type" value="Genomic_DNA"/>
</dbReference>
<evidence type="ECO:0000313" key="3">
    <source>
        <dbReference type="Proteomes" id="UP000076038"/>
    </source>
</evidence>
<evidence type="ECO:0000259" key="1">
    <source>
        <dbReference type="Pfam" id="PF11716"/>
    </source>
</evidence>
<gene>
    <name evidence="2" type="ORF">A3Q41_03724</name>
</gene>
<dbReference type="InterPro" id="IPR017519">
    <property type="entry name" value="CHP03085"/>
</dbReference>
<accession>A0A143QPT6</accession>
<dbReference type="GO" id="GO:0046872">
    <property type="term" value="F:metal ion binding"/>
    <property type="evidence" value="ECO:0007669"/>
    <property type="project" value="InterPro"/>
</dbReference>
<dbReference type="Proteomes" id="UP000076038">
    <property type="component" value="Chromosome"/>
</dbReference>
<feature type="domain" description="Mycothiol-dependent maleylpyruvate isomerase metal-binding" evidence="1">
    <location>
        <begin position="18"/>
        <end position="58"/>
    </location>
</feature>